<dbReference type="Proteomes" id="UP000663833">
    <property type="component" value="Unassembled WGS sequence"/>
</dbReference>
<evidence type="ECO:0000313" key="7">
    <source>
        <dbReference type="Proteomes" id="UP000663851"/>
    </source>
</evidence>
<dbReference type="OrthoDB" id="10010538at2759"/>
<evidence type="ECO:0000313" key="6">
    <source>
        <dbReference type="EMBL" id="CAF4453705.1"/>
    </source>
</evidence>
<dbReference type="AlphaFoldDB" id="A0A820DVF1"/>
<name>A0A820DVF1_9BILA</name>
<dbReference type="InterPro" id="IPR019956">
    <property type="entry name" value="Ubiquitin_dom"/>
</dbReference>
<dbReference type="EMBL" id="CAJNXB010000527">
    <property type="protein sequence ID" value="CAF3063187.1"/>
    <property type="molecule type" value="Genomic_DNA"/>
</dbReference>
<sequence>MDNSVNNATTSKATSTAAISKLSTAFIYEDLVFHIQAIQQQIIEIVKFIDDQCRNNKKIRKEFKSSSLTFIDPYGNPTTNEYFDHQIISTIFSNYKNDYVPKYLQKWIKIGKMNENVISPLSEDQLNSSVSEYDDVYRFITYGEVNISIIYSDNRLPHSFILPVLLTDNIENLKTQIQKLQKLKNIELKLLILNVDTQISTACWNEDQRLKSDGTVISYKLYEDNCIIMVKVLGESVFGEASLNYQLFVKTLTGQVITFEVNSSTDIFTLKQYIQYKEGIPPAQQRLICAGKQLEDDRTLSDYNIQKESTLQLVLRLRGGMFHFTSGRQNFDKLPSKPVKAIKRFLAFEFEHTNHLAYLSPRELQNSVLRAQALLSALFSETRRSTVANGVPHLKNIILSEAVDDDVGEGDNEDVSNDP</sequence>
<dbReference type="Proteomes" id="UP000663873">
    <property type="component" value="Unassembled WGS sequence"/>
</dbReference>
<dbReference type="SMART" id="SM00213">
    <property type="entry name" value="UBQ"/>
    <property type="match status" value="1"/>
</dbReference>
<dbReference type="Proteomes" id="UP000663872">
    <property type="component" value="Unassembled WGS sequence"/>
</dbReference>
<evidence type="ECO:0000313" key="3">
    <source>
        <dbReference type="EMBL" id="CAF3321382.1"/>
    </source>
</evidence>
<accession>A0A820DVF1</accession>
<dbReference type="FunFam" id="3.10.20.90:FF:000160">
    <property type="entry name" value="Polyubiquitin-C"/>
    <property type="match status" value="1"/>
</dbReference>
<dbReference type="EMBL" id="CAJOBO010000510">
    <property type="protein sequence ID" value="CAF4237670.1"/>
    <property type="molecule type" value="Genomic_DNA"/>
</dbReference>
<dbReference type="Proteomes" id="UP000663851">
    <property type="component" value="Unassembled WGS sequence"/>
</dbReference>
<evidence type="ECO:0000313" key="5">
    <source>
        <dbReference type="EMBL" id="CAF4237670.1"/>
    </source>
</evidence>
<dbReference type="PRINTS" id="PR00348">
    <property type="entry name" value="UBIQUITIN"/>
</dbReference>
<evidence type="ECO:0000313" key="8">
    <source>
        <dbReference type="Proteomes" id="UP000663873"/>
    </source>
</evidence>
<keyword evidence="8" id="KW-1185">Reference proteome</keyword>
<proteinExistence type="predicted"/>
<dbReference type="InterPro" id="IPR050158">
    <property type="entry name" value="Ubiquitin_ubiquitin-like"/>
</dbReference>
<dbReference type="EMBL" id="CAJNYT010003696">
    <property type="protein sequence ID" value="CAF3591363.1"/>
    <property type="molecule type" value="Genomic_DNA"/>
</dbReference>
<dbReference type="EMBL" id="CAJOBP010004875">
    <property type="protein sequence ID" value="CAF4453705.1"/>
    <property type="molecule type" value="Genomic_DNA"/>
</dbReference>
<dbReference type="PROSITE" id="PS50053">
    <property type="entry name" value="UBIQUITIN_2"/>
    <property type="match status" value="1"/>
</dbReference>
<reference evidence="5" key="1">
    <citation type="submission" date="2021-02" db="EMBL/GenBank/DDBJ databases">
        <authorList>
            <person name="Nowell W R."/>
        </authorList>
    </citation>
    <scope>NUCLEOTIDE SEQUENCE</scope>
</reference>
<dbReference type="Proteomes" id="UP000663825">
    <property type="component" value="Unassembled WGS sequence"/>
</dbReference>
<dbReference type="InterPro" id="IPR029071">
    <property type="entry name" value="Ubiquitin-like_domsf"/>
</dbReference>
<dbReference type="InterPro" id="IPR000626">
    <property type="entry name" value="Ubiquitin-like_dom"/>
</dbReference>
<dbReference type="Gene3D" id="3.10.20.90">
    <property type="entry name" value="Phosphatidylinositol 3-kinase Catalytic Subunit, Chain A, domain 1"/>
    <property type="match status" value="1"/>
</dbReference>
<evidence type="ECO:0000313" key="4">
    <source>
        <dbReference type="EMBL" id="CAF3591363.1"/>
    </source>
</evidence>
<protein>
    <recommendedName>
        <fullName evidence="1">Ubiquitin-like domain-containing protein</fullName>
    </recommendedName>
</protein>
<evidence type="ECO:0000259" key="1">
    <source>
        <dbReference type="PROSITE" id="PS50053"/>
    </source>
</evidence>
<dbReference type="PANTHER" id="PTHR10666">
    <property type="entry name" value="UBIQUITIN"/>
    <property type="match status" value="1"/>
</dbReference>
<dbReference type="SUPFAM" id="SSF54236">
    <property type="entry name" value="Ubiquitin-like"/>
    <property type="match status" value="1"/>
</dbReference>
<feature type="domain" description="Ubiquitin-like" evidence="1">
    <location>
        <begin position="245"/>
        <end position="320"/>
    </location>
</feature>
<gene>
    <name evidence="4" type="ORF">GRG538_LOCUS22217</name>
    <name evidence="5" type="ORF">HFQ381_LOCUS9638</name>
    <name evidence="3" type="ORF">LUA448_LOCUS9982</name>
    <name evidence="2" type="ORF">TIS948_LOCUS4664</name>
    <name evidence="6" type="ORF">UJA718_LOCUS22969</name>
</gene>
<dbReference type="Pfam" id="PF00240">
    <property type="entry name" value="ubiquitin"/>
    <property type="match status" value="1"/>
</dbReference>
<dbReference type="EMBL" id="CAJNYD010001169">
    <property type="protein sequence ID" value="CAF3321382.1"/>
    <property type="molecule type" value="Genomic_DNA"/>
</dbReference>
<evidence type="ECO:0000313" key="2">
    <source>
        <dbReference type="EMBL" id="CAF3063187.1"/>
    </source>
</evidence>
<comment type="caution">
    <text evidence="5">The sequence shown here is derived from an EMBL/GenBank/DDBJ whole genome shotgun (WGS) entry which is preliminary data.</text>
</comment>
<organism evidence="5 7">
    <name type="scientific">Rotaria socialis</name>
    <dbReference type="NCBI Taxonomy" id="392032"/>
    <lineage>
        <taxon>Eukaryota</taxon>
        <taxon>Metazoa</taxon>
        <taxon>Spiralia</taxon>
        <taxon>Gnathifera</taxon>
        <taxon>Rotifera</taxon>
        <taxon>Eurotatoria</taxon>
        <taxon>Bdelloidea</taxon>
        <taxon>Philodinida</taxon>
        <taxon>Philodinidae</taxon>
        <taxon>Rotaria</taxon>
    </lineage>
</organism>